<keyword evidence="6" id="KW-0862">Zinc</keyword>
<dbReference type="Ensembl" id="ENSTMTT00000010832.1">
    <property type="protein sequence ID" value="ENSTMTP00000010477.1"/>
    <property type="gene ID" value="ENSTMTG00000007636.1"/>
</dbReference>
<proteinExistence type="inferred from homology"/>
<dbReference type="InterPro" id="IPR038418">
    <property type="entry name" value="6-PTP_synth/QueD_sf"/>
</dbReference>
<organism evidence="9 10">
    <name type="scientific">Terrapene triunguis</name>
    <name type="common">Three-toed box turtle</name>
    <dbReference type="NCBI Taxonomy" id="2587831"/>
    <lineage>
        <taxon>Eukaryota</taxon>
        <taxon>Metazoa</taxon>
        <taxon>Chordata</taxon>
        <taxon>Craniata</taxon>
        <taxon>Vertebrata</taxon>
        <taxon>Euteleostomi</taxon>
        <taxon>Archelosauria</taxon>
        <taxon>Testudinata</taxon>
        <taxon>Testudines</taxon>
        <taxon>Cryptodira</taxon>
        <taxon>Durocryptodira</taxon>
        <taxon>Testudinoidea</taxon>
        <taxon>Emydidae</taxon>
        <taxon>Terrapene</taxon>
    </lineage>
</organism>
<evidence type="ECO:0000256" key="5">
    <source>
        <dbReference type="ARBA" id="ARBA00022723"/>
    </source>
</evidence>
<evidence type="ECO:0000256" key="8">
    <source>
        <dbReference type="ARBA" id="ARBA00023239"/>
    </source>
</evidence>
<dbReference type="AlphaFoldDB" id="A0A674IRY7"/>
<evidence type="ECO:0000256" key="2">
    <source>
        <dbReference type="ARBA" id="ARBA00005126"/>
    </source>
</evidence>
<dbReference type="PANTHER" id="PTHR12589">
    <property type="entry name" value="PYRUVOYL TETRAHYDROBIOPTERIN SYNTHASE"/>
    <property type="match status" value="1"/>
</dbReference>
<dbReference type="Proteomes" id="UP000472274">
    <property type="component" value="Unplaced"/>
</dbReference>
<keyword evidence="5" id="KW-0479">Metal-binding</keyword>
<dbReference type="GO" id="GO:0046872">
    <property type="term" value="F:metal ion binding"/>
    <property type="evidence" value="ECO:0007669"/>
    <property type="project" value="UniProtKB-KW"/>
</dbReference>
<reference evidence="9" key="1">
    <citation type="submission" date="2025-08" db="UniProtKB">
        <authorList>
            <consortium name="Ensembl"/>
        </authorList>
    </citation>
    <scope>IDENTIFICATION</scope>
</reference>
<evidence type="ECO:0000313" key="10">
    <source>
        <dbReference type="Proteomes" id="UP000472274"/>
    </source>
</evidence>
<dbReference type="Pfam" id="PF01242">
    <property type="entry name" value="PTPS"/>
    <property type="match status" value="1"/>
</dbReference>
<dbReference type="InterPro" id="IPR007115">
    <property type="entry name" value="6-PTP_synth/QueD"/>
</dbReference>
<accession>A0A674IRY7</accession>
<dbReference type="EC" id="4.2.3.12" evidence="4"/>
<dbReference type="PANTHER" id="PTHR12589:SF7">
    <property type="entry name" value="6-PYRUVOYL TETRAHYDROBIOPTERIN SYNTHASE"/>
    <property type="match status" value="1"/>
</dbReference>
<dbReference type="SUPFAM" id="SSF55620">
    <property type="entry name" value="Tetrahydrobiopterin biosynthesis enzymes-like"/>
    <property type="match status" value="1"/>
</dbReference>
<protein>
    <recommendedName>
        <fullName evidence="4">6-pyruvoyltetrahydropterin synthase</fullName>
        <ecNumber evidence="4">4.2.3.12</ecNumber>
    </recommendedName>
</protein>
<comment type="similarity">
    <text evidence="3">Belongs to the PTPS family.</text>
</comment>
<evidence type="ECO:0000256" key="4">
    <source>
        <dbReference type="ARBA" id="ARBA00013100"/>
    </source>
</evidence>
<evidence type="ECO:0000256" key="6">
    <source>
        <dbReference type="ARBA" id="ARBA00022833"/>
    </source>
</evidence>
<sequence>SVEETIMELLDHKKLDQDVAYFADVVSTTENVTVYTWENLQKHLPAGALYKVKVYESKQNVIVYNEEETAPLASMCDRSAHYVIRD</sequence>
<keyword evidence="10" id="KW-1185">Reference proteome</keyword>
<keyword evidence="7" id="KW-0783">Tetrahydrobiopterin biosynthesis</keyword>
<dbReference type="UniPathway" id="UPA00849">
    <property type="reaction ID" value="UER00819"/>
</dbReference>
<dbReference type="Gene3D" id="3.30.479.10">
    <property type="entry name" value="6-pyruvoyl tetrahydropterin synthase/QueD"/>
    <property type="match status" value="1"/>
</dbReference>
<dbReference type="GO" id="GO:0005739">
    <property type="term" value="C:mitochondrion"/>
    <property type="evidence" value="ECO:0007669"/>
    <property type="project" value="TreeGrafter"/>
</dbReference>
<dbReference type="InParanoid" id="A0A674IRY7"/>
<comment type="pathway">
    <text evidence="2">Cofactor biosynthesis; tetrahydrobiopterin biosynthesis; tetrahydrobiopterin from 7,8-dihydroneopterin triphosphate: step 1/3.</text>
</comment>
<comment type="cofactor">
    <cofactor evidence="1">
        <name>Zn(2+)</name>
        <dbReference type="ChEBI" id="CHEBI:29105"/>
    </cofactor>
</comment>
<evidence type="ECO:0000256" key="1">
    <source>
        <dbReference type="ARBA" id="ARBA00001947"/>
    </source>
</evidence>
<dbReference type="GeneTree" id="ENSGT01070000254095"/>
<keyword evidence="8" id="KW-0456">Lyase</keyword>
<evidence type="ECO:0000256" key="7">
    <source>
        <dbReference type="ARBA" id="ARBA00023007"/>
    </source>
</evidence>
<evidence type="ECO:0000313" key="9">
    <source>
        <dbReference type="Ensembl" id="ENSTMTP00000010477.1"/>
    </source>
</evidence>
<dbReference type="GO" id="GO:0003874">
    <property type="term" value="F:6-pyruvoyltetrahydropterin synthase activity"/>
    <property type="evidence" value="ECO:0007669"/>
    <property type="project" value="UniProtKB-EC"/>
</dbReference>
<reference evidence="9" key="2">
    <citation type="submission" date="2025-09" db="UniProtKB">
        <authorList>
            <consortium name="Ensembl"/>
        </authorList>
    </citation>
    <scope>IDENTIFICATION</scope>
</reference>
<dbReference type="GO" id="GO:0006729">
    <property type="term" value="P:tetrahydrobiopterin biosynthetic process"/>
    <property type="evidence" value="ECO:0007669"/>
    <property type="project" value="UniProtKB-UniPathway"/>
</dbReference>
<name>A0A674IRY7_9SAUR</name>
<evidence type="ECO:0000256" key="3">
    <source>
        <dbReference type="ARBA" id="ARBA00009164"/>
    </source>
</evidence>